<evidence type="ECO:0000256" key="1">
    <source>
        <dbReference type="SAM" id="Phobius"/>
    </source>
</evidence>
<name>A0A7J6WSW5_THATH</name>
<dbReference type="EMBL" id="JABWDY010010691">
    <property type="protein sequence ID" value="KAF5200479.1"/>
    <property type="molecule type" value="Genomic_DNA"/>
</dbReference>
<accession>A0A7J6WSW5</accession>
<feature type="domain" description="DUF8040" evidence="2">
    <location>
        <begin position="48"/>
        <end position="129"/>
    </location>
</feature>
<dbReference type="Pfam" id="PF26138">
    <property type="entry name" value="DUF8040"/>
    <property type="match status" value="1"/>
</dbReference>
<dbReference type="InterPro" id="IPR058353">
    <property type="entry name" value="DUF8040"/>
</dbReference>
<keyword evidence="1" id="KW-0812">Transmembrane</keyword>
<keyword evidence="1" id="KW-1133">Transmembrane helix</keyword>
<sequence>MEDDENSRKRKLAVVATAHVAVANAMAASYMLLNIPREPHINRDDERNSYMKSILINEDKCRANLRMGVDAFYELCGLSRQQNIIGDSQNCTLEEVMMRFLHLLGHNVRHRVIEGRFYRSRETVSRHCEVI</sequence>
<dbReference type="AlphaFoldDB" id="A0A7J6WSW5"/>
<evidence type="ECO:0000259" key="2">
    <source>
        <dbReference type="Pfam" id="PF26138"/>
    </source>
</evidence>
<keyword evidence="1" id="KW-0472">Membrane</keyword>
<evidence type="ECO:0000313" key="3">
    <source>
        <dbReference type="EMBL" id="KAF5200479.1"/>
    </source>
</evidence>
<gene>
    <name evidence="3" type="ORF">FRX31_009933</name>
</gene>
<dbReference type="Proteomes" id="UP000554482">
    <property type="component" value="Unassembled WGS sequence"/>
</dbReference>
<protein>
    <recommendedName>
        <fullName evidence="2">DUF8040 domain-containing protein</fullName>
    </recommendedName>
</protein>
<proteinExistence type="predicted"/>
<reference evidence="3 4" key="1">
    <citation type="submission" date="2020-06" db="EMBL/GenBank/DDBJ databases">
        <title>Transcriptomic and genomic resources for Thalictrum thalictroides and T. hernandezii: Facilitating candidate gene discovery in an emerging model plant lineage.</title>
        <authorList>
            <person name="Arias T."/>
            <person name="Riano-Pachon D.M."/>
            <person name="Di Stilio V.S."/>
        </authorList>
    </citation>
    <scope>NUCLEOTIDE SEQUENCE [LARGE SCALE GENOMIC DNA]</scope>
    <source>
        <strain evidence="4">cv. WT478/WT964</strain>
        <tissue evidence="3">Leaves</tissue>
    </source>
</reference>
<feature type="transmembrane region" description="Helical" evidence="1">
    <location>
        <begin position="12"/>
        <end position="33"/>
    </location>
</feature>
<keyword evidence="4" id="KW-1185">Reference proteome</keyword>
<evidence type="ECO:0000313" key="4">
    <source>
        <dbReference type="Proteomes" id="UP000554482"/>
    </source>
</evidence>
<comment type="caution">
    <text evidence="3">The sequence shown here is derived from an EMBL/GenBank/DDBJ whole genome shotgun (WGS) entry which is preliminary data.</text>
</comment>
<organism evidence="3 4">
    <name type="scientific">Thalictrum thalictroides</name>
    <name type="common">Rue-anemone</name>
    <name type="synonym">Anemone thalictroides</name>
    <dbReference type="NCBI Taxonomy" id="46969"/>
    <lineage>
        <taxon>Eukaryota</taxon>
        <taxon>Viridiplantae</taxon>
        <taxon>Streptophyta</taxon>
        <taxon>Embryophyta</taxon>
        <taxon>Tracheophyta</taxon>
        <taxon>Spermatophyta</taxon>
        <taxon>Magnoliopsida</taxon>
        <taxon>Ranunculales</taxon>
        <taxon>Ranunculaceae</taxon>
        <taxon>Thalictroideae</taxon>
        <taxon>Thalictrum</taxon>
    </lineage>
</organism>
<dbReference type="OrthoDB" id="1851308at2759"/>